<evidence type="ECO:0000313" key="2">
    <source>
        <dbReference type="EMBL" id="MFD0993589.1"/>
    </source>
</evidence>
<dbReference type="InterPro" id="IPR041673">
    <property type="entry name" value="TetR_C_23"/>
</dbReference>
<sequence length="217" mass="25478">MAKKKNINKSDLISMYMDYVLEHNEDPKSVYKFSKDNNFDEALFYQSFTSFEAIKNEIFTVFLENTLGLLHKSEEFESFDARNQLLSFYYTFFEMLTANRSYVVYALKNQKNKLEVMKSLKGLKKGFTKFVDNLDIEKLDVKQEKLENIQDKALSETAWLQLVVTIKFWLEDTSSAFEKTDLFIEKSVNASFDVINIAPIKSIIDLGKFLFKEKMMK</sequence>
<keyword evidence="3" id="KW-1185">Reference proteome</keyword>
<organism evidence="2 3">
    <name type="scientific">Tenacibaculum geojense</name>
    <dbReference type="NCBI Taxonomy" id="915352"/>
    <lineage>
        <taxon>Bacteria</taxon>
        <taxon>Pseudomonadati</taxon>
        <taxon>Bacteroidota</taxon>
        <taxon>Flavobacteriia</taxon>
        <taxon>Flavobacteriales</taxon>
        <taxon>Flavobacteriaceae</taxon>
        <taxon>Tenacibaculum</taxon>
    </lineage>
</organism>
<reference evidence="3" key="1">
    <citation type="journal article" date="2019" name="Int. J. Syst. Evol. Microbiol.">
        <title>The Global Catalogue of Microorganisms (GCM) 10K type strain sequencing project: providing services to taxonomists for standard genome sequencing and annotation.</title>
        <authorList>
            <consortium name="The Broad Institute Genomics Platform"/>
            <consortium name="The Broad Institute Genome Sequencing Center for Infectious Disease"/>
            <person name="Wu L."/>
            <person name="Ma J."/>
        </authorList>
    </citation>
    <scope>NUCLEOTIDE SEQUENCE [LARGE SCALE GENOMIC DNA]</scope>
    <source>
        <strain evidence="3">CCUG 60527</strain>
    </source>
</reference>
<dbReference type="Proteomes" id="UP001597062">
    <property type="component" value="Unassembled WGS sequence"/>
</dbReference>
<dbReference type="EMBL" id="JBHTJR010000050">
    <property type="protein sequence ID" value="MFD0993589.1"/>
    <property type="molecule type" value="Genomic_DNA"/>
</dbReference>
<name>A0ABW3JT80_9FLAO</name>
<dbReference type="InterPro" id="IPR036271">
    <property type="entry name" value="Tet_transcr_reg_TetR-rel_C_sf"/>
</dbReference>
<gene>
    <name evidence="2" type="ORF">ACFQ1U_10270</name>
</gene>
<evidence type="ECO:0000313" key="3">
    <source>
        <dbReference type="Proteomes" id="UP001597062"/>
    </source>
</evidence>
<dbReference type="Pfam" id="PF17931">
    <property type="entry name" value="TetR_C_23"/>
    <property type="match status" value="1"/>
</dbReference>
<feature type="domain" description="Tetracyclin repressor-like C-terminal" evidence="1">
    <location>
        <begin position="85"/>
        <end position="210"/>
    </location>
</feature>
<protein>
    <submittedName>
        <fullName evidence="2">TetR family transcriptional regulator C-terminal domain-containing protein</fullName>
    </submittedName>
</protein>
<comment type="caution">
    <text evidence="2">The sequence shown here is derived from an EMBL/GenBank/DDBJ whole genome shotgun (WGS) entry which is preliminary data.</text>
</comment>
<dbReference type="RefSeq" id="WP_386108003.1">
    <property type="nucleotide sequence ID" value="NZ_JBHTJR010000050.1"/>
</dbReference>
<dbReference type="SUPFAM" id="SSF48498">
    <property type="entry name" value="Tetracyclin repressor-like, C-terminal domain"/>
    <property type="match status" value="1"/>
</dbReference>
<accession>A0ABW3JT80</accession>
<proteinExistence type="predicted"/>
<evidence type="ECO:0000259" key="1">
    <source>
        <dbReference type="Pfam" id="PF17931"/>
    </source>
</evidence>